<sequence>MGRWISFWMGQDWASLLMGRESCVILCRPSKVGRTCPSPCDLLPAKSEMVLFRPVWCSGEVPTTGAINLLTHYESVGWAQYIIYEDNPVAVNVLFPSPSSSRPIVSIGEIASIYPEFVSATMGFLTAICDDDIFDDQPRTYTGFLSLSWINPALGSLVDLGMNWLCLLKYSPSTSSVERPPTSHCASCNHSTEFLPPRENNKRKRGANESPSKRQPVEKKRTVKCGVCKELGHNSRFHKNDQPKAICGPSETAVFTQDSQAPTMTQDSQA</sequence>
<dbReference type="OrthoDB" id="1939383at2759"/>
<evidence type="ECO:0000256" key="1">
    <source>
        <dbReference type="SAM" id="MobiDB-lite"/>
    </source>
</evidence>
<comment type="caution">
    <text evidence="2">The sequence shown here is derived from an EMBL/GenBank/DDBJ whole genome shotgun (WGS) entry which is preliminary data.</text>
</comment>
<dbReference type="AlphaFoldDB" id="A0A565CB45"/>
<dbReference type="Proteomes" id="UP000489600">
    <property type="component" value="Unassembled WGS sequence"/>
</dbReference>
<feature type="region of interest" description="Disordered" evidence="1">
    <location>
        <begin position="196"/>
        <end position="220"/>
    </location>
</feature>
<protein>
    <submittedName>
        <fullName evidence="2">Uncharacterized protein</fullName>
    </submittedName>
</protein>
<organism evidence="2 3">
    <name type="scientific">Arabis nemorensis</name>
    <dbReference type="NCBI Taxonomy" id="586526"/>
    <lineage>
        <taxon>Eukaryota</taxon>
        <taxon>Viridiplantae</taxon>
        <taxon>Streptophyta</taxon>
        <taxon>Embryophyta</taxon>
        <taxon>Tracheophyta</taxon>
        <taxon>Spermatophyta</taxon>
        <taxon>Magnoliopsida</taxon>
        <taxon>eudicotyledons</taxon>
        <taxon>Gunneridae</taxon>
        <taxon>Pentapetalae</taxon>
        <taxon>rosids</taxon>
        <taxon>malvids</taxon>
        <taxon>Brassicales</taxon>
        <taxon>Brassicaceae</taxon>
        <taxon>Arabideae</taxon>
        <taxon>Arabis</taxon>
    </lineage>
</organism>
<proteinExistence type="predicted"/>
<gene>
    <name evidence="2" type="ORF">ANE_LOCUS21322</name>
</gene>
<evidence type="ECO:0000313" key="3">
    <source>
        <dbReference type="Proteomes" id="UP000489600"/>
    </source>
</evidence>
<dbReference type="EMBL" id="CABITT030000007">
    <property type="protein sequence ID" value="VVB10878.1"/>
    <property type="molecule type" value="Genomic_DNA"/>
</dbReference>
<evidence type="ECO:0000313" key="2">
    <source>
        <dbReference type="EMBL" id="VVB10878.1"/>
    </source>
</evidence>
<keyword evidence="3" id="KW-1185">Reference proteome</keyword>
<feature type="region of interest" description="Disordered" evidence="1">
    <location>
        <begin position="234"/>
        <end position="270"/>
    </location>
</feature>
<feature type="compositionally biased region" description="Basic and acidic residues" evidence="1">
    <location>
        <begin position="211"/>
        <end position="220"/>
    </location>
</feature>
<accession>A0A565CB45</accession>
<reference evidence="2" key="1">
    <citation type="submission" date="2019-07" db="EMBL/GenBank/DDBJ databases">
        <authorList>
            <person name="Dittberner H."/>
        </authorList>
    </citation>
    <scope>NUCLEOTIDE SEQUENCE [LARGE SCALE GENOMIC DNA]</scope>
</reference>
<feature type="compositionally biased region" description="Polar residues" evidence="1">
    <location>
        <begin position="253"/>
        <end position="270"/>
    </location>
</feature>
<name>A0A565CB45_9BRAS</name>